<dbReference type="STRING" id="1121959.SAMN02746009_02279"/>
<evidence type="ECO:0000313" key="2">
    <source>
        <dbReference type="Proteomes" id="UP000183947"/>
    </source>
</evidence>
<reference evidence="2" key="1">
    <citation type="submission" date="2016-11" db="EMBL/GenBank/DDBJ databases">
        <authorList>
            <person name="Varghese N."/>
            <person name="Submissions S."/>
        </authorList>
    </citation>
    <scope>NUCLEOTIDE SEQUENCE [LARGE SCALE GENOMIC DNA]</scope>
    <source>
        <strain evidence="2">DSM 18569</strain>
    </source>
</reference>
<dbReference type="Gene3D" id="3.40.30.10">
    <property type="entry name" value="Glutaredoxin"/>
    <property type="match status" value="1"/>
</dbReference>
<dbReference type="EMBL" id="FRAS01000011">
    <property type="protein sequence ID" value="SHL18473.1"/>
    <property type="molecule type" value="Genomic_DNA"/>
</dbReference>
<accession>A0A1M6YK25</accession>
<protein>
    <submittedName>
        <fullName evidence="1">(2Fe-2S) ferredoxin</fullName>
    </submittedName>
</protein>
<dbReference type="CDD" id="cd02980">
    <property type="entry name" value="TRX_Fd_family"/>
    <property type="match status" value="1"/>
</dbReference>
<organism evidence="1 2">
    <name type="scientific">Hymenobacter psychrotolerans DSM 18569</name>
    <dbReference type="NCBI Taxonomy" id="1121959"/>
    <lineage>
        <taxon>Bacteria</taxon>
        <taxon>Pseudomonadati</taxon>
        <taxon>Bacteroidota</taxon>
        <taxon>Cytophagia</taxon>
        <taxon>Cytophagales</taxon>
        <taxon>Hymenobacteraceae</taxon>
        <taxon>Hymenobacter</taxon>
    </lineage>
</organism>
<dbReference type="InterPro" id="IPR036249">
    <property type="entry name" value="Thioredoxin-like_sf"/>
</dbReference>
<dbReference type="Proteomes" id="UP000183947">
    <property type="component" value="Unassembled WGS sequence"/>
</dbReference>
<dbReference type="SUPFAM" id="SSF52833">
    <property type="entry name" value="Thioredoxin-like"/>
    <property type="match status" value="1"/>
</dbReference>
<evidence type="ECO:0000313" key="1">
    <source>
        <dbReference type="EMBL" id="SHL18473.1"/>
    </source>
</evidence>
<sequence>MFLPAVKSASAVTRLFVCVAQKDEVGRDVARALKIELKKQGLKKLLTGGERHKVRVQTCNCLDLCKHCKKGPGAALIIHPEGTVYGDVKPKDAAEIVHEHLGEGRVVKRLLLD</sequence>
<name>A0A1M6YK25_9BACT</name>
<keyword evidence="2" id="KW-1185">Reference proteome</keyword>
<proteinExistence type="predicted"/>
<dbReference type="AlphaFoldDB" id="A0A1M6YK25"/>
<gene>
    <name evidence="1" type="ORF">SAMN02746009_02279</name>
</gene>